<protein>
    <recommendedName>
        <fullName evidence="3">Cathepsin propeptide inhibitor domain-containing protein</fullName>
    </recommendedName>
</protein>
<dbReference type="Gramene" id="TVU28964">
    <property type="protein sequence ID" value="TVU28964"/>
    <property type="gene ID" value="EJB05_20504"/>
</dbReference>
<reference evidence="1 2" key="1">
    <citation type="journal article" date="2019" name="Sci. Rep.">
        <title>A high-quality genome of Eragrostis curvula grass provides insights into Poaceae evolution and supports new strategies to enhance forage quality.</title>
        <authorList>
            <person name="Carballo J."/>
            <person name="Santos B.A.C.M."/>
            <person name="Zappacosta D."/>
            <person name="Garbus I."/>
            <person name="Selva J.P."/>
            <person name="Gallo C.A."/>
            <person name="Diaz A."/>
            <person name="Albertini E."/>
            <person name="Caccamo M."/>
            <person name="Echenique V."/>
        </authorList>
    </citation>
    <scope>NUCLEOTIDE SEQUENCE [LARGE SCALE GENOMIC DNA]</scope>
    <source>
        <strain evidence="2">cv. Victoria</strain>
        <tissue evidence="1">Leaf</tissue>
    </source>
</reference>
<evidence type="ECO:0008006" key="3">
    <source>
        <dbReference type="Google" id="ProtNLM"/>
    </source>
</evidence>
<dbReference type="Gene3D" id="1.10.287.2250">
    <property type="match status" value="1"/>
</dbReference>
<proteinExistence type="predicted"/>
<dbReference type="OrthoDB" id="693377at2759"/>
<sequence length="140" mass="15862">MKTKEIGKEDQGGIQIKRGKIIGRNDHYQFDSPGIMKVDDKDLVSDEALWALYHRWCKYFKVERSHEEMIRRFDRFKTVVQKAHDKKNSNDSFGTGINSLADSFHSEFACKLGGRSQCEWPPVSASLADGVSALAGSHEL</sequence>
<dbReference type="Proteomes" id="UP000324897">
    <property type="component" value="Chromosome 1"/>
</dbReference>
<dbReference type="EMBL" id="RWGY01000011">
    <property type="protein sequence ID" value="TVU28964.1"/>
    <property type="molecule type" value="Genomic_DNA"/>
</dbReference>
<dbReference type="AlphaFoldDB" id="A0A5J9V0E7"/>
<feature type="non-terminal residue" evidence="1">
    <location>
        <position position="1"/>
    </location>
</feature>
<evidence type="ECO:0000313" key="2">
    <source>
        <dbReference type="Proteomes" id="UP000324897"/>
    </source>
</evidence>
<evidence type="ECO:0000313" key="1">
    <source>
        <dbReference type="EMBL" id="TVU28964.1"/>
    </source>
</evidence>
<keyword evidence="2" id="KW-1185">Reference proteome</keyword>
<gene>
    <name evidence="1" type="ORF">EJB05_20504</name>
</gene>
<organism evidence="1 2">
    <name type="scientific">Eragrostis curvula</name>
    <name type="common">weeping love grass</name>
    <dbReference type="NCBI Taxonomy" id="38414"/>
    <lineage>
        <taxon>Eukaryota</taxon>
        <taxon>Viridiplantae</taxon>
        <taxon>Streptophyta</taxon>
        <taxon>Embryophyta</taxon>
        <taxon>Tracheophyta</taxon>
        <taxon>Spermatophyta</taxon>
        <taxon>Magnoliopsida</taxon>
        <taxon>Liliopsida</taxon>
        <taxon>Poales</taxon>
        <taxon>Poaceae</taxon>
        <taxon>PACMAD clade</taxon>
        <taxon>Chloridoideae</taxon>
        <taxon>Eragrostideae</taxon>
        <taxon>Eragrostidinae</taxon>
        <taxon>Eragrostis</taxon>
    </lineage>
</organism>
<name>A0A5J9V0E7_9POAL</name>
<comment type="caution">
    <text evidence="1">The sequence shown here is derived from an EMBL/GenBank/DDBJ whole genome shotgun (WGS) entry which is preliminary data.</text>
</comment>
<accession>A0A5J9V0E7</accession>